<dbReference type="GO" id="GO:0060294">
    <property type="term" value="P:cilium movement involved in cell motility"/>
    <property type="evidence" value="ECO:0007669"/>
    <property type="project" value="TreeGrafter"/>
</dbReference>
<evidence type="ECO:0000313" key="1">
    <source>
        <dbReference type="EMBL" id="RHZ14864.1"/>
    </source>
</evidence>
<dbReference type="GO" id="GO:0045505">
    <property type="term" value="F:dynein intermediate chain binding"/>
    <property type="evidence" value="ECO:0007669"/>
    <property type="project" value="InterPro"/>
</dbReference>
<gene>
    <name evidence="1" type="ORF">DYB31_013454</name>
</gene>
<dbReference type="Proteomes" id="UP000266196">
    <property type="component" value="Unassembled WGS sequence"/>
</dbReference>
<dbReference type="SUPFAM" id="SSF52540">
    <property type="entry name" value="P-loop containing nucleoside triphosphate hydrolases"/>
    <property type="match status" value="1"/>
</dbReference>
<feature type="non-terminal residue" evidence="1">
    <location>
        <position position="1"/>
    </location>
</feature>
<dbReference type="InterPro" id="IPR027417">
    <property type="entry name" value="P-loop_NTPase"/>
</dbReference>
<dbReference type="InterPro" id="IPR026983">
    <property type="entry name" value="DHC"/>
</dbReference>
<reference evidence="1 2" key="1">
    <citation type="submission" date="2018-08" db="EMBL/GenBank/DDBJ databases">
        <title>Aphanomyces genome sequencing and annotation.</title>
        <authorList>
            <person name="Minardi D."/>
            <person name="Oidtmann B."/>
            <person name="Van Der Giezen M."/>
            <person name="Studholme D.J."/>
        </authorList>
    </citation>
    <scope>NUCLEOTIDE SEQUENCE [LARGE SCALE GENOMIC DNA]</scope>
    <source>
        <strain evidence="1 2">197901</strain>
    </source>
</reference>
<dbReference type="PANTHER" id="PTHR10676:SF359">
    <property type="entry name" value="DYNEIN HEAVY CHAIN DOMAIN-CONTAINING PROTEIN 1"/>
    <property type="match status" value="1"/>
</dbReference>
<dbReference type="GO" id="GO:0051959">
    <property type="term" value="F:dynein light intermediate chain binding"/>
    <property type="evidence" value="ECO:0007669"/>
    <property type="project" value="InterPro"/>
</dbReference>
<proteinExistence type="predicted"/>
<name>A0A397F483_APHAT</name>
<dbReference type="GO" id="GO:0008569">
    <property type="term" value="F:minus-end-directed microtubule motor activity"/>
    <property type="evidence" value="ECO:0007669"/>
    <property type="project" value="TreeGrafter"/>
</dbReference>
<feature type="non-terminal residue" evidence="1">
    <location>
        <position position="1317"/>
    </location>
</feature>
<comment type="caution">
    <text evidence="1">The sequence shown here is derived from an EMBL/GenBank/DDBJ whole genome shotgun (WGS) entry which is preliminary data.</text>
</comment>
<organism evidence="1 2">
    <name type="scientific">Aphanomyces astaci</name>
    <name type="common">Crayfish plague agent</name>
    <dbReference type="NCBI Taxonomy" id="112090"/>
    <lineage>
        <taxon>Eukaryota</taxon>
        <taxon>Sar</taxon>
        <taxon>Stramenopiles</taxon>
        <taxon>Oomycota</taxon>
        <taxon>Saprolegniomycetes</taxon>
        <taxon>Saprolegniales</taxon>
        <taxon>Verrucalvaceae</taxon>
        <taxon>Aphanomyces</taxon>
    </lineage>
</organism>
<dbReference type="EMBL" id="QUTE01010190">
    <property type="protein sequence ID" value="RHZ14864.1"/>
    <property type="molecule type" value="Genomic_DNA"/>
</dbReference>
<accession>A0A397F483</accession>
<protein>
    <recommendedName>
        <fullName evidence="3">Dynein heavy chain AAA 5 extension domain-containing protein</fullName>
    </recommendedName>
</protein>
<sequence length="1317" mass="146600">AMLPSVTELFLEQCTFLAVMWGLGSYLSTAHRGRLQAFVQELVNEQRQTTPWPSVDALFLFCLEHNCSFFDMTVDLDENRISRVSSPLASPHWGPGPLQSTMNYVPTPPLQFASGLFSMLQSRGVSMVVTGPRGSGKSTALHHLASLVAEPRVFLHSPSQSQHALLKRWMLTANTGAAFVDNVGLDDPRVFRLCRNAVGSQRLFDSNRGSWVHVKATVCGSVGDAQLDQLSDHERLRFLRHFYVVRLTEPSPDELVSMFAHSSQRTLGRSLHPDELGIVQRTISTLQRVRQHLPLRPQYHFGECLIQHILQATLIPSRQPEDLTWTWLLNVKAYVWDALATDAHRQIVQNALRTDGGSGDDSRAAAVDFDDMVWSSPWVASVISRPPAAKSHDKMHVSVRAFMEAEYLRQSCVYGKVDLGWLRAMNAASIVHWIQLNDAFHSHKQVVVVGHDRHCHDNTTKLVAHLAHVKYVTCDDVTSQAGLVKLLDTLCHVTVMADEKVIFCLHDDAFTKWPDLWSFALGTVQSHPSYMTLSISLDEHLNQPRVDLFRGHITTVAQTFVAHHPSFVPSSEDSSRHHLVQDFMQRMRANLCCLVHFQADQTSSPHHHHHLDALLTHRNIPTTVISLPPPSPPSSSQDHADSTQGFIRHVVDQHKQLALSDSDCATLAHACADIHATVCTAHFFTSSSTTSCPGIVNLLQTFSHLLDLRAGATFGHSENGGVREAVAVLEDVRRSFRQAQADSAHWDAAHESCRARQAAWKKLSFAVESKASTNTTMIQDVEHRALPLLQHQLDDVLAALEGAERQRRIDRKALEHAVMGSMTAADKQSLLDKSFQPLVRMTTALCVAFETPGITAEAACKLMEDPAFETKLIALDIPGHVVATGELQHAMAFALTDVAVMHTKQPMFAAVVRWLHFKLTNAIALDAIAGLRVKHAQITEEMDTLNGMLAQLRMDAADLATHKDTLRILREELSMEATEAKLNSNVAKRDTARLSPLQSFIDFYLTWLRAKYWVHAPTSLTSLLYLAGVVTYAGTIPPMAHQELTSVLAATLTRHGFVLPRDVAWISDTTASLVSTLEADVCFANHHGEDKSILRDLVLLADWSHQTPLFVDPLGVVEPALVEFLGRLKVPMPDARHIVVSCLDPNMLDKLQSALLTNTLVMVRHFSMAKFDLLRPFLHRPRVPLMHQLLVKHSKRPAILPRHHSTVTSLAPLASDSNFLPPKTTNSKGTFQLYLISDEAVVLSAHERSFVNVLDCSTFNVQPVLCDQLNLLLNSTTTENNQSIDLARLQTFVDMHYHLGKLLIEIQHTPTQAQAIQ</sequence>
<dbReference type="PANTHER" id="PTHR10676">
    <property type="entry name" value="DYNEIN HEAVY CHAIN FAMILY PROTEIN"/>
    <property type="match status" value="1"/>
</dbReference>
<evidence type="ECO:0008006" key="3">
    <source>
        <dbReference type="Google" id="ProtNLM"/>
    </source>
</evidence>
<dbReference type="GO" id="GO:0097729">
    <property type="term" value="C:9+2 motile cilium"/>
    <property type="evidence" value="ECO:0007669"/>
    <property type="project" value="TreeGrafter"/>
</dbReference>
<evidence type="ECO:0000313" key="2">
    <source>
        <dbReference type="Proteomes" id="UP000266196"/>
    </source>
</evidence>
<dbReference type="GO" id="GO:0036156">
    <property type="term" value="C:inner dynein arm"/>
    <property type="evidence" value="ECO:0007669"/>
    <property type="project" value="TreeGrafter"/>
</dbReference>
<dbReference type="VEuPathDB" id="FungiDB:H257_06332"/>